<dbReference type="GO" id="GO:0005770">
    <property type="term" value="C:late endosome"/>
    <property type="evidence" value="ECO:0007669"/>
    <property type="project" value="TreeGrafter"/>
</dbReference>
<proteinExistence type="inferred from homology"/>
<name>A0A8J1XI44_OWEFU</name>
<feature type="compositionally biased region" description="Basic and acidic residues" evidence="4">
    <location>
        <begin position="237"/>
        <end position="294"/>
    </location>
</feature>
<evidence type="ECO:0000313" key="5">
    <source>
        <dbReference type="EMBL" id="CAH1800159.1"/>
    </source>
</evidence>
<keyword evidence="2" id="KW-0547">Nucleotide-binding</keyword>
<comment type="similarity">
    <text evidence="1">Belongs to the small GTPase superfamily. Rab family.</text>
</comment>
<dbReference type="SMART" id="SM00173">
    <property type="entry name" value="RAS"/>
    <property type="match status" value="1"/>
</dbReference>
<dbReference type="GO" id="GO:0008333">
    <property type="term" value="P:endosome to lysosome transport"/>
    <property type="evidence" value="ECO:0007669"/>
    <property type="project" value="TreeGrafter"/>
</dbReference>
<reference evidence="5" key="1">
    <citation type="submission" date="2022-03" db="EMBL/GenBank/DDBJ databases">
        <authorList>
            <person name="Martin C."/>
        </authorList>
    </citation>
    <scope>NUCLEOTIDE SEQUENCE</scope>
</reference>
<dbReference type="Gene3D" id="3.40.50.300">
    <property type="entry name" value="P-loop containing nucleotide triphosphate hydrolases"/>
    <property type="match status" value="1"/>
</dbReference>
<dbReference type="OrthoDB" id="6056409at2759"/>
<feature type="region of interest" description="Disordered" evidence="4">
    <location>
        <begin position="218"/>
        <end position="332"/>
    </location>
</feature>
<dbReference type="Pfam" id="PF08477">
    <property type="entry name" value="Roc"/>
    <property type="match status" value="1"/>
</dbReference>
<dbReference type="InterPro" id="IPR005225">
    <property type="entry name" value="Small_GTP-bd"/>
</dbReference>
<feature type="compositionally biased region" description="Low complexity" evidence="4">
    <location>
        <begin position="320"/>
        <end position="329"/>
    </location>
</feature>
<evidence type="ECO:0000313" key="6">
    <source>
        <dbReference type="Proteomes" id="UP000749559"/>
    </source>
</evidence>
<dbReference type="EMBL" id="CAIIXF020000011">
    <property type="protein sequence ID" value="CAH1800159.1"/>
    <property type="molecule type" value="Genomic_DNA"/>
</dbReference>
<gene>
    <name evidence="5" type="ORF">OFUS_LOCUS24085</name>
</gene>
<dbReference type="SMART" id="SM00175">
    <property type="entry name" value="RAB"/>
    <property type="match status" value="1"/>
</dbReference>
<dbReference type="InterPro" id="IPR027417">
    <property type="entry name" value="P-loop_NTPase"/>
</dbReference>
<evidence type="ECO:0000256" key="4">
    <source>
        <dbReference type="SAM" id="MobiDB-lite"/>
    </source>
</evidence>
<evidence type="ECO:0000256" key="1">
    <source>
        <dbReference type="ARBA" id="ARBA00006270"/>
    </source>
</evidence>
<dbReference type="PRINTS" id="PR00449">
    <property type="entry name" value="RASTRNSFRMNG"/>
</dbReference>
<organism evidence="5 6">
    <name type="scientific">Owenia fusiformis</name>
    <name type="common">Polychaete worm</name>
    <dbReference type="NCBI Taxonomy" id="6347"/>
    <lineage>
        <taxon>Eukaryota</taxon>
        <taxon>Metazoa</taxon>
        <taxon>Spiralia</taxon>
        <taxon>Lophotrochozoa</taxon>
        <taxon>Annelida</taxon>
        <taxon>Polychaeta</taxon>
        <taxon>Sedentaria</taxon>
        <taxon>Canalipalpata</taxon>
        <taxon>Sabellida</taxon>
        <taxon>Oweniida</taxon>
        <taxon>Oweniidae</taxon>
        <taxon>Owenia</taxon>
    </lineage>
</organism>
<dbReference type="GO" id="GO:0005764">
    <property type="term" value="C:lysosome"/>
    <property type="evidence" value="ECO:0007669"/>
    <property type="project" value="TreeGrafter"/>
</dbReference>
<keyword evidence="3" id="KW-0342">GTP-binding</keyword>
<evidence type="ECO:0000256" key="2">
    <source>
        <dbReference type="ARBA" id="ARBA00022741"/>
    </source>
</evidence>
<dbReference type="NCBIfam" id="TIGR00231">
    <property type="entry name" value="small_GTP"/>
    <property type="match status" value="1"/>
</dbReference>
<comment type="caution">
    <text evidence="5">The sequence shown here is derived from an EMBL/GenBank/DDBJ whole genome shotgun (WGS) entry which is preliminary data.</text>
</comment>
<dbReference type="AlphaFoldDB" id="A0A8J1XI44"/>
<dbReference type="SUPFAM" id="SSF52540">
    <property type="entry name" value="P-loop containing nucleoside triphosphate hydrolases"/>
    <property type="match status" value="1"/>
</dbReference>
<keyword evidence="6" id="KW-1185">Reference proteome</keyword>
<dbReference type="GO" id="GO:0005525">
    <property type="term" value="F:GTP binding"/>
    <property type="evidence" value="ECO:0007669"/>
    <property type="project" value="UniProtKB-KW"/>
</dbReference>
<evidence type="ECO:0000256" key="3">
    <source>
        <dbReference type="ARBA" id="ARBA00023134"/>
    </source>
</evidence>
<dbReference type="GO" id="GO:0090385">
    <property type="term" value="P:phagosome-lysosome fusion"/>
    <property type="evidence" value="ECO:0007669"/>
    <property type="project" value="TreeGrafter"/>
</dbReference>
<sequence>MGSGCSSRNAVNVQDGPNGTNIEERTHKFKICVLGDAKVGKTSVFRRYYRNQFDFSYQPTERVAIENVVKKLNIPENAVVSVTMWDLPGEEDIDLRKTYYRDMDAAIVVVDMTRSDNINNAGKWRREILDHAMVTKQKATAAEQGEYDEEEEVYIDHDAPETIPVLLLGNKYDIIEEKLKIEQSRRKDENEAQEERDRLIDDIQTRVEEMMKSGAINDTETIVIPETKQTDDNVINDDNRVNDDILNDDKNDNGNKNINDDKLVNEKPVNDDKTVSDDKPVNDENIVKDEKNPVNDDSQNNEEESKALVKSGEKLEKETIPTTTTTPSMETDDEVSIFADLYEEGATIPVCVKQLQKVQRESGCVGSVMVSAKVADGSVHAAIQALVRHLLELKMNKNKKSKKLKKKKKKQKNVKKRVDFEDLEECGVQEIDDLFENCNASVRKTLNYNKFYLATLKVFKQHCADAHIVFDPKCSLEDCIIALKEAAGKAGDEDSFYCEDDGQFVRLVIAEMKLAVPVERAVNSFHNEFGALCKAIMRDCPTICHNLESVDQRVESRCNDFIKNPEKIPPETDADIVNEDDVNSENKMPSQDPNQPSQRNMKNFIAAVERNRARIKNALIQTEENSQNVKNACQKVKAALLW</sequence>
<dbReference type="Proteomes" id="UP000749559">
    <property type="component" value="Unassembled WGS sequence"/>
</dbReference>
<dbReference type="GO" id="GO:0045335">
    <property type="term" value="C:phagocytic vesicle"/>
    <property type="evidence" value="ECO:0007669"/>
    <property type="project" value="TreeGrafter"/>
</dbReference>
<accession>A0A8J1XI44</accession>
<dbReference type="PANTHER" id="PTHR47981">
    <property type="entry name" value="RAB FAMILY"/>
    <property type="match status" value="1"/>
</dbReference>
<dbReference type="PROSITE" id="PS51419">
    <property type="entry name" value="RAB"/>
    <property type="match status" value="1"/>
</dbReference>
<dbReference type="PANTHER" id="PTHR47981:SF20">
    <property type="entry name" value="RAS-RELATED PROTEIN RAB-7A"/>
    <property type="match status" value="1"/>
</dbReference>
<protein>
    <submittedName>
        <fullName evidence="5">Uncharacterized protein</fullName>
    </submittedName>
</protein>
<feature type="compositionally biased region" description="Basic and acidic residues" evidence="4">
    <location>
        <begin position="303"/>
        <end position="319"/>
    </location>
</feature>